<dbReference type="PROSITE" id="PS01223">
    <property type="entry name" value="PROA"/>
    <property type="match status" value="1"/>
</dbReference>
<dbReference type="PIRSF" id="PIRSF000151">
    <property type="entry name" value="GPR"/>
    <property type="match status" value="1"/>
</dbReference>
<keyword evidence="7" id="KW-0963">Cytoplasm</keyword>
<comment type="catalytic activity">
    <reaction evidence="6 7">
        <text>L-glutamate 5-semialdehyde + phosphate + NADP(+) = L-glutamyl 5-phosphate + NADPH + H(+)</text>
        <dbReference type="Rhea" id="RHEA:19541"/>
        <dbReference type="ChEBI" id="CHEBI:15378"/>
        <dbReference type="ChEBI" id="CHEBI:43474"/>
        <dbReference type="ChEBI" id="CHEBI:57783"/>
        <dbReference type="ChEBI" id="CHEBI:58066"/>
        <dbReference type="ChEBI" id="CHEBI:58274"/>
        <dbReference type="ChEBI" id="CHEBI:58349"/>
        <dbReference type="EC" id="1.2.1.41"/>
    </reaction>
</comment>
<dbReference type="PANTHER" id="PTHR11063">
    <property type="entry name" value="GLUTAMATE SEMIALDEHYDE DEHYDROGENASE"/>
    <property type="match status" value="1"/>
</dbReference>
<dbReference type="InterPro" id="IPR000965">
    <property type="entry name" value="GPR_dom"/>
</dbReference>
<dbReference type="GO" id="GO:0055129">
    <property type="term" value="P:L-proline biosynthetic process"/>
    <property type="evidence" value="ECO:0007669"/>
    <property type="project" value="UniProtKB-UniRule"/>
</dbReference>
<dbReference type="GO" id="GO:0004350">
    <property type="term" value="F:glutamate-5-semialdehyde dehydrogenase activity"/>
    <property type="evidence" value="ECO:0007669"/>
    <property type="project" value="UniProtKB-UniRule"/>
</dbReference>
<keyword evidence="5 7" id="KW-0560">Oxidoreductase</keyword>
<dbReference type="AlphaFoldDB" id="A0A9D2CGT5"/>
<dbReference type="Gene3D" id="3.40.309.10">
    <property type="entry name" value="Aldehyde Dehydrogenase, Chain A, domain 2"/>
    <property type="match status" value="1"/>
</dbReference>
<sequence length="412" mass="44454">MLSVSDACLRAKANADVIAHASEEDMNRMLAAAADALVKNAAYIIEENKKDCEACTRGDQFVDRLRLDEKRIGGIAAGLAKLQELQCPVGEILEERTLYNGLLLKRVRVPIGVLGIIYEARPNVTADAIGLSIKSGNAVVLRGSKDAIRSNIAVTEVIKKAIEKAGYDPGFIQLIEDTTREGATQFMRMNGVVDVIIPRGSAGLIKNAVENATVPIIETGTGNCHVYFEKSADISKALPILINAKTQRTSVCNACESLLIDESFAKEHLTEICAALGSHGVEIVACEKCREIMPGLAPATEEDFYAEFLALKISVKIVNGVDEAVAHINRYGTHHSDSIVTEDPAAAEKFLNGVDSAAVYWNASTRFTDGFEFGLGAEMGISTQKLHARGPMGLRELTSYKYIVVGDGQIRK</sequence>
<evidence type="ECO:0000313" key="9">
    <source>
        <dbReference type="EMBL" id="HIY78452.1"/>
    </source>
</evidence>
<evidence type="ECO:0000256" key="3">
    <source>
        <dbReference type="ARBA" id="ARBA00022650"/>
    </source>
</evidence>
<comment type="subcellular location">
    <subcellularLocation>
        <location evidence="7">Cytoplasm</location>
    </subcellularLocation>
</comment>
<dbReference type="Pfam" id="PF00171">
    <property type="entry name" value="Aldedh"/>
    <property type="match status" value="1"/>
</dbReference>
<keyword evidence="2 7" id="KW-0028">Amino-acid biosynthesis</keyword>
<keyword evidence="4 7" id="KW-0521">NADP</keyword>
<comment type="pathway">
    <text evidence="1 7">Amino-acid biosynthesis; L-proline biosynthesis; L-glutamate 5-semialdehyde from L-glutamate: step 2/2.</text>
</comment>
<dbReference type="Gene3D" id="3.40.605.10">
    <property type="entry name" value="Aldehyde Dehydrogenase, Chain A, domain 1"/>
    <property type="match status" value="1"/>
</dbReference>
<accession>A0A9D2CGT5</accession>
<dbReference type="InterPro" id="IPR020593">
    <property type="entry name" value="G-glutamylP_reductase_CS"/>
</dbReference>
<dbReference type="NCBIfam" id="NF001221">
    <property type="entry name" value="PRK00197.1"/>
    <property type="match status" value="1"/>
</dbReference>
<evidence type="ECO:0000259" key="8">
    <source>
        <dbReference type="Pfam" id="PF00171"/>
    </source>
</evidence>
<gene>
    <name evidence="7" type="primary">proA</name>
    <name evidence="9" type="ORF">H9728_05345</name>
</gene>
<reference evidence="9" key="1">
    <citation type="journal article" date="2021" name="PeerJ">
        <title>Extensive microbial diversity within the chicken gut microbiome revealed by metagenomics and culture.</title>
        <authorList>
            <person name="Gilroy R."/>
            <person name="Ravi A."/>
            <person name="Getino M."/>
            <person name="Pursley I."/>
            <person name="Horton D.L."/>
            <person name="Alikhan N.F."/>
            <person name="Baker D."/>
            <person name="Gharbi K."/>
            <person name="Hall N."/>
            <person name="Watson M."/>
            <person name="Adriaenssens E.M."/>
            <person name="Foster-Nyarko E."/>
            <person name="Jarju S."/>
            <person name="Secka A."/>
            <person name="Antonio M."/>
            <person name="Oren A."/>
            <person name="Chaudhuri R.R."/>
            <person name="La Ragione R."/>
            <person name="Hildebrand F."/>
            <person name="Pallen M.J."/>
        </authorList>
    </citation>
    <scope>NUCLEOTIDE SEQUENCE</scope>
    <source>
        <strain evidence="9">CHK199-9574</strain>
    </source>
</reference>
<evidence type="ECO:0000313" key="10">
    <source>
        <dbReference type="Proteomes" id="UP000824135"/>
    </source>
</evidence>
<comment type="similarity">
    <text evidence="7">Belongs to the gamma-glutamyl phosphate reductase family.</text>
</comment>
<evidence type="ECO:0000256" key="4">
    <source>
        <dbReference type="ARBA" id="ARBA00022857"/>
    </source>
</evidence>
<organism evidence="9 10">
    <name type="scientific">Candidatus Borkfalkia excrementavium</name>
    <dbReference type="NCBI Taxonomy" id="2838505"/>
    <lineage>
        <taxon>Bacteria</taxon>
        <taxon>Bacillati</taxon>
        <taxon>Bacillota</taxon>
        <taxon>Clostridia</taxon>
        <taxon>Christensenellales</taxon>
        <taxon>Christensenellaceae</taxon>
        <taxon>Candidatus Borkfalkia</taxon>
    </lineage>
</organism>
<evidence type="ECO:0000256" key="5">
    <source>
        <dbReference type="ARBA" id="ARBA00023002"/>
    </source>
</evidence>
<dbReference type="InterPro" id="IPR016161">
    <property type="entry name" value="Ald_DH/histidinol_DH"/>
</dbReference>
<evidence type="ECO:0000256" key="1">
    <source>
        <dbReference type="ARBA" id="ARBA00004985"/>
    </source>
</evidence>
<dbReference type="NCBIfam" id="TIGR00407">
    <property type="entry name" value="proA"/>
    <property type="match status" value="1"/>
</dbReference>
<dbReference type="EC" id="1.2.1.41" evidence="7"/>
<name>A0A9D2CGT5_9FIRM</name>
<dbReference type="InterPro" id="IPR012134">
    <property type="entry name" value="Glu-5-SA_DH"/>
</dbReference>
<reference evidence="9" key="2">
    <citation type="submission" date="2021-04" db="EMBL/GenBank/DDBJ databases">
        <authorList>
            <person name="Gilroy R."/>
        </authorList>
    </citation>
    <scope>NUCLEOTIDE SEQUENCE</scope>
    <source>
        <strain evidence="9">CHK199-9574</strain>
    </source>
</reference>
<comment type="function">
    <text evidence="7">Catalyzes the NADPH-dependent reduction of L-glutamate 5-phosphate into L-glutamate 5-semialdehyde and phosphate. The product spontaneously undergoes cyclization to form 1-pyrroline-5-carboxylate.</text>
</comment>
<proteinExistence type="inferred from homology"/>
<evidence type="ECO:0000256" key="7">
    <source>
        <dbReference type="HAMAP-Rule" id="MF_00412"/>
    </source>
</evidence>
<keyword evidence="3 7" id="KW-0641">Proline biosynthesis</keyword>
<dbReference type="FunFam" id="3.40.309.10:FF:000006">
    <property type="entry name" value="Gamma-glutamyl phosphate reductase"/>
    <property type="match status" value="1"/>
</dbReference>
<evidence type="ECO:0000256" key="2">
    <source>
        <dbReference type="ARBA" id="ARBA00022605"/>
    </source>
</evidence>
<dbReference type="SUPFAM" id="SSF53720">
    <property type="entry name" value="ALDH-like"/>
    <property type="match status" value="1"/>
</dbReference>
<dbReference type="PANTHER" id="PTHR11063:SF8">
    <property type="entry name" value="DELTA-1-PYRROLINE-5-CARBOXYLATE SYNTHASE"/>
    <property type="match status" value="1"/>
</dbReference>
<dbReference type="GO" id="GO:0050661">
    <property type="term" value="F:NADP binding"/>
    <property type="evidence" value="ECO:0007669"/>
    <property type="project" value="InterPro"/>
</dbReference>
<comment type="caution">
    <text evidence="9">The sequence shown here is derived from an EMBL/GenBank/DDBJ whole genome shotgun (WGS) entry which is preliminary data.</text>
</comment>
<dbReference type="EMBL" id="DXCO01000035">
    <property type="protein sequence ID" value="HIY78452.1"/>
    <property type="molecule type" value="Genomic_DNA"/>
</dbReference>
<dbReference type="CDD" id="cd07079">
    <property type="entry name" value="ALDH_F18-19_ProA-GPR"/>
    <property type="match status" value="1"/>
</dbReference>
<feature type="domain" description="Aldehyde dehydrogenase" evidence="8">
    <location>
        <begin position="18"/>
        <end position="276"/>
    </location>
</feature>
<dbReference type="HAMAP" id="MF_00412">
    <property type="entry name" value="ProA"/>
    <property type="match status" value="1"/>
</dbReference>
<dbReference type="InterPro" id="IPR016163">
    <property type="entry name" value="Ald_DH_C"/>
</dbReference>
<dbReference type="GO" id="GO:0005737">
    <property type="term" value="C:cytoplasm"/>
    <property type="evidence" value="ECO:0007669"/>
    <property type="project" value="UniProtKB-SubCell"/>
</dbReference>
<evidence type="ECO:0000256" key="6">
    <source>
        <dbReference type="ARBA" id="ARBA00049024"/>
    </source>
</evidence>
<dbReference type="InterPro" id="IPR015590">
    <property type="entry name" value="Aldehyde_DH_dom"/>
</dbReference>
<dbReference type="InterPro" id="IPR016162">
    <property type="entry name" value="Ald_DH_N"/>
</dbReference>
<dbReference type="Proteomes" id="UP000824135">
    <property type="component" value="Unassembled WGS sequence"/>
</dbReference>
<protein>
    <recommendedName>
        <fullName evidence="7">Gamma-glutamyl phosphate reductase</fullName>
        <shortName evidence="7">GPR</shortName>
        <ecNumber evidence="7">1.2.1.41</ecNumber>
    </recommendedName>
    <alternativeName>
        <fullName evidence="7">Glutamate-5-semialdehyde dehydrogenase</fullName>
    </alternativeName>
    <alternativeName>
        <fullName evidence="7">Glutamyl-gamma-semialdehyde dehydrogenase</fullName>
        <shortName evidence="7">GSA dehydrogenase</shortName>
    </alternativeName>
</protein>